<keyword evidence="1" id="KW-0175">Coiled coil</keyword>
<evidence type="ECO:0000256" key="1">
    <source>
        <dbReference type="SAM" id="Coils"/>
    </source>
</evidence>
<dbReference type="AlphaFoldDB" id="A0A918XRC4"/>
<feature type="compositionally biased region" description="Pro residues" evidence="2">
    <location>
        <begin position="83"/>
        <end position="93"/>
    </location>
</feature>
<proteinExistence type="predicted"/>
<sequence length="358" mass="36116">MADEPKRTSRSTSTGATRKGRTKATAAAASGKETAAEKPAAEQSAAETAAASEAKAAASEAKAAASEAKAAASEAKAAAAKPAPQPAPAPHPAPAAESSGSGSGVALAGLIAGVVGIVLALTYPQWTPIVYGSSGSEQRVTADQVRTELKGEVEALKATIAAMSEKEAALEKAVQTAKIPGILMVAEDLRTALGGSEPYAGPLNLFRSLTGGDAAAAPIVAAIEARAEVGVPTVEEVQESFDEVAHAILMAEQRPTASGDLAAQMSDTVASLAAATMRLRWRIDGAPTGEGVPAVVARAEQAVMGGELQTAIDTLGTLPEGRAALAASWIESVKARMQADTVREDLDAYIISMAARVQ</sequence>
<evidence type="ECO:0000256" key="2">
    <source>
        <dbReference type="SAM" id="MobiDB-lite"/>
    </source>
</evidence>
<feature type="compositionally biased region" description="Low complexity" evidence="2">
    <location>
        <begin position="10"/>
        <end position="33"/>
    </location>
</feature>
<keyword evidence="4" id="KW-1185">Reference proteome</keyword>
<feature type="compositionally biased region" description="Low complexity" evidence="2">
    <location>
        <begin position="41"/>
        <end position="82"/>
    </location>
</feature>
<evidence type="ECO:0000313" key="4">
    <source>
        <dbReference type="Proteomes" id="UP000630353"/>
    </source>
</evidence>
<feature type="region of interest" description="Disordered" evidence="2">
    <location>
        <begin position="1"/>
        <end position="101"/>
    </location>
</feature>
<organism evidence="3 4">
    <name type="scientific">Thalassobaculum fulvum</name>
    <dbReference type="NCBI Taxonomy" id="1633335"/>
    <lineage>
        <taxon>Bacteria</taxon>
        <taxon>Pseudomonadati</taxon>
        <taxon>Pseudomonadota</taxon>
        <taxon>Alphaproteobacteria</taxon>
        <taxon>Rhodospirillales</taxon>
        <taxon>Thalassobaculaceae</taxon>
        <taxon>Thalassobaculum</taxon>
    </lineage>
</organism>
<dbReference type="RefSeq" id="WP_189989144.1">
    <property type="nucleotide sequence ID" value="NZ_BMZS01000004.1"/>
</dbReference>
<dbReference type="Proteomes" id="UP000630353">
    <property type="component" value="Unassembled WGS sequence"/>
</dbReference>
<name>A0A918XRC4_9PROT</name>
<reference evidence="3" key="1">
    <citation type="journal article" date="2014" name="Int. J. Syst. Evol. Microbiol.">
        <title>Complete genome sequence of Corynebacterium casei LMG S-19264T (=DSM 44701T), isolated from a smear-ripened cheese.</title>
        <authorList>
            <consortium name="US DOE Joint Genome Institute (JGI-PGF)"/>
            <person name="Walter F."/>
            <person name="Albersmeier A."/>
            <person name="Kalinowski J."/>
            <person name="Ruckert C."/>
        </authorList>
    </citation>
    <scope>NUCLEOTIDE SEQUENCE</scope>
    <source>
        <strain evidence="3">KCTC 42651</strain>
    </source>
</reference>
<comment type="caution">
    <text evidence="3">The sequence shown here is derived from an EMBL/GenBank/DDBJ whole genome shotgun (WGS) entry which is preliminary data.</text>
</comment>
<dbReference type="EMBL" id="BMZS01000004">
    <property type="protein sequence ID" value="GHD49178.1"/>
    <property type="molecule type" value="Genomic_DNA"/>
</dbReference>
<protein>
    <recommendedName>
        <fullName evidence="5">Inner membrane protein</fullName>
    </recommendedName>
</protein>
<gene>
    <name evidence="3" type="ORF">GCM10017083_21120</name>
</gene>
<accession>A0A918XRC4</accession>
<reference evidence="3" key="2">
    <citation type="submission" date="2020-09" db="EMBL/GenBank/DDBJ databases">
        <authorList>
            <person name="Sun Q."/>
            <person name="Kim S."/>
        </authorList>
    </citation>
    <scope>NUCLEOTIDE SEQUENCE</scope>
    <source>
        <strain evidence="3">KCTC 42651</strain>
    </source>
</reference>
<feature type="coiled-coil region" evidence="1">
    <location>
        <begin position="146"/>
        <end position="173"/>
    </location>
</feature>
<evidence type="ECO:0000313" key="3">
    <source>
        <dbReference type="EMBL" id="GHD49178.1"/>
    </source>
</evidence>
<evidence type="ECO:0008006" key="5">
    <source>
        <dbReference type="Google" id="ProtNLM"/>
    </source>
</evidence>